<dbReference type="InterPro" id="IPR036188">
    <property type="entry name" value="FAD/NAD-bd_sf"/>
</dbReference>
<sequence length="1409" mass="159088">MKMVSRIFKCPALGRLRLACLDDVPAIFELVNESMSMNFRINDSHNIVNLIENGILSVCQLDVNGSIVGFLCAREYPLIPSVHPVAWEEYVWTKYKAVELNARNTMFLHLLCWNQIYGRECVDSMLESIFMHDPYVHHVAMVKCMLDYPLLVPGQSRSEGSFRRVQAMERGIPGDQLPGLYVADRPEVCPRLRVRRAVEEDNDDIVPIIERFSTRLRELYGEFYISELISRHPESDRVLLVCEHKELAVGVMCLNTLINYEDLNESFELMPFAGLRKVDTLSIYHKYSAGDSAFSVSSAVSSGLLESASQFRRTSTESSAHYRGTKSKVTWLFGEDECINFPGEGEKELTHDVAGLGRDESEEADASFDVTSILDDDDDDELEFDIVNIATDLLKLPKYLSYDALGKGPAESFLKIIEGSGRHAKKETTYDINLKKDRVKTLAGSNNGLSDGTNYSGTPNAFLLELFAMHPDYDERHGFDMLEAAYELFPNRDYCIVCLPSNHVSFPLLEHFTLVAPRTTRLKFVNQTLYVAHVNSVRGNMSIRPGEAFDVPALHNLLDHAPRAQALLDLFDSTLTSRTLQSYIMLSENQPIGMVVLGPLEDGTTIRVQYDLEPEPVRPGTDGSVLASVISPVLEPHRRWFMRELLRRSQYSTLFWICRLFAKGEANPGRNLMSLADCMVPVHPRISVPNIFKNKILDKILKDVATPFALWIIERPLCSMPKVYVNNSIIVVGASRTGLAFLESLFMGPTAKYLTFSNVTLVSEHGLPTITECLKAADTCVPREGRYNDRYLKSVPFYFYVDVISAIMVGIDRKNKCIHLKGGGVKYYDELVLTCGHQFQHPDYLTESLYLAKKIQKGEPCHRILMDNIQYKPDRVAAPRDLPDNVMLVNSLFEANMRLRILMRTITDFKEKPFCLSEDNQVIVYGDCIEAYSCVAALLELGISPNMIVFVEPFPPEDSNALRVNCFNNETVDERVQANLESLGIRIYRRCYLASWRQVDNRVEALHFMSSVYAIRLPCFALFYYGLKAIDVNAFKAINECGLVYDGGLVVGQNFETNDPAIYGAGTFTRYSRRLYASERLHRYYCSEDVGEALAKMFLLKLDPFVTNTDLGNDGGDNTHFGSSLFSFKVQDSHGSITSKSSTGTWRKWQPVAKYESPIVQTATLPGPLYYMKVRKPGRELPMAVQMCLPKQGHTLITDKRGNYFRLHLNSLHCIDAVSCLSTKPFSSDTLAQVYGKHEAFFNKLLFRFQRGDIDDLYEFFVRPWMSAMYEDSFSDLLHSINAQSVSTVYNLLRPKYASPEEISKSRVESSCSITKTCGFGQSDSPSDITFRSVIDKFISNTSSQMIAAAKKCTNKPRECGQSAALKTPAIGFWKSIGGDRIVISHIAKYLLKHSSTNPHYATPKNEFI</sequence>
<dbReference type="PANTHER" id="PTHR21178:SF8">
    <property type="entry name" value="CILIA- AND FLAGELLA-ASSOCIATED PROTEIN 61"/>
    <property type="match status" value="1"/>
</dbReference>
<proteinExistence type="predicted"/>
<feature type="domain" description="Cilia- and flagella-associated protein 61 N-terminal" evidence="1">
    <location>
        <begin position="17"/>
        <end position="277"/>
    </location>
</feature>
<dbReference type="RefSeq" id="XP_021205098.2">
    <property type="nucleotide sequence ID" value="XM_021349423.3"/>
</dbReference>
<dbReference type="InterPro" id="IPR056299">
    <property type="entry name" value="CFAP61_dimer"/>
</dbReference>
<dbReference type="Pfam" id="PF23150">
    <property type="entry name" value="CFAP61_dimer"/>
    <property type="match status" value="1"/>
</dbReference>
<reference evidence="3" key="2">
    <citation type="submission" date="2022-06" db="UniProtKB">
        <authorList>
            <consortium name="EnsemblMetazoa"/>
        </authorList>
    </citation>
    <scope>IDENTIFICATION</scope>
    <source>
        <strain evidence="3">p50T (Dazao)</strain>
    </source>
</reference>
<evidence type="ECO:0000259" key="1">
    <source>
        <dbReference type="Pfam" id="PF16092"/>
    </source>
</evidence>
<accession>A0A8R2DN28</accession>
<feature type="domain" description="CFAP61 dimerisation" evidence="2">
    <location>
        <begin position="1154"/>
        <end position="1268"/>
    </location>
</feature>
<evidence type="ECO:0008006" key="5">
    <source>
        <dbReference type="Google" id="ProtNLM"/>
    </source>
</evidence>
<evidence type="ECO:0000313" key="4">
    <source>
        <dbReference type="Proteomes" id="UP000005204"/>
    </source>
</evidence>
<dbReference type="Proteomes" id="UP000005204">
    <property type="component" value="Unassembled WGS sequence"/>
</dbReference>
<dbReference type="Pfam" id="PF16092">
    <property type="entry name" value="CFAP61_N"/>
    <property type="match status" value="1"/>
</dbReference>
<dbReference type="InterPro" id="IPR032151">
    <property type="entry name" value="CFAP61_N"/>
</dbReference>
<keyword evidence="4" id="KW-1185">Reference proteome</keyword>
<reference evidence="4" key="1">
    <citation type="journal article" date="2008" name="Insect Biochem. Mol. Biol.">
        <title>The genome of a lepidopteran model insect, the silkworm Bombyx mori.</title>
        <authorList>
            <consortium name="International Silkworm Genome Consortium"/>
        </authorList>
    </citation>
    <scope>NUCLEOTIDE SEQUENCE [LARGE SCALE GENOMIC DNA]</scope>
    <source>
        <strain evidence="4">p50T</strain>
    </source>
</reference>
<name>A0A8R2DN28_BOMMO</name>
<protein>
    <recommendedName>
        <fullName evidence="5">Cilia- and flagella-associated protein 61 N-terminal domain-containing protein</fullName>
    </recommendedName>
</protein>
<organism evidence="3 4">
    <name type="scientific">Bombyx mori</name>
    <name type="common">Silk moth</name>
    <dbReference type="NCBI Taxonomy" id="7091"/>
    <lineage>
        <taxon>Eukaryota</taxon>
        <taxon>Metazoa</taxon>
        <taxon>Ecdysozoa</taxon>
        <taxon>Arthropoda</taxon>
        <taxon>Hexapoda</taxon>
        <taxon>Insecta</taxon>
        <taxon>Pterygota</taxon>
        <taxon>Neoptera</taxon>
        <taxon>Endopterygota</taxon>
        <taxon>Lepidoptera</taxon>
        <taxon>Glossata</taxon>
        <taxon>Ditrysia</taxon>
        <taxon>Bombycoidea</taxon>
        <taxon>Bombycidae</taxon>
        <taxon>Bombycinae</taxon>
        <taxon>Bombyx</taxon>
    </lineage>
</organism>
<evidence type="ECO:0000259" key="2">
    <source>
        <dbReference type="Pfam" id="PF23150"/>
    </source>
</evidence>
<dbReference type="GeneID" id="101740787"/>
<dbReference type="SUPFAM" id="SSF51905">
    <property type="entry name" value="FAD/NAD(P)-binding domain"/>
    <property type="match status" value="1"/>
</dbReference>
<dbReference type="PANTHER" id="PTHR21178">
    <property type="entry name" value="CILIA- AND FLAGELLA-ASSOCIATED PROTEIN 61"/>
    <property type="match status" value="1"/>
</dbReference>
<dbReference type="SMR" id="A0A8R2DN28"/>
<dbReference type="InterPro" id="IPR038884">
    <property type="entry name" value="CFAP61"/>
</dbReference>
<dbReference type="EnsemblMetazoa" id="XM_021349423.2">
    <property type="protein sequence ID" value="XP_021205098.2"/>
    <property type="gene ID" value="LOC101740787"/>
</dbReference>
<evidence type="ECO:0000313" key="3">
    <source>
        <dbReference type="EnsemblMetazoa" id="XP_021205098.2"/>
    </source>
</evidence>
<dbReference type="KEGG" id="bmor:101740787"/>